<keyword evidence="5" id="KW-0804">Transcription</keyword>
<keyword evidence="2" id="KW-0862">Zinc</keyword>
<keyword evidence="4" id="KW-0238">DNA-binding</keyword>
<evidence type="ECO:0000256" key="3">
    <source>
        <dbReference type="ARBA" id="ARBA00023015"/>
    </source>
</evidence>
<evidence type="ECO:0000313" key="8">
    <source>
        <dbReference type="Proteomes" id="UP000326289"/>
    </source>
</evidence>
<evidence type="ECO:0000256" key="5">
    <source>
        <dbReference type="ARBA" id="ARBA00023163"/>
    </source>
</evidence>
<dbReference type="GO" id="GO:0003677">
    <property type="term" value="F:DNA binding"/>
    <property type="evidence" value="ECO:0007669"/>
    <property type="project" value="UniProtKB-KW"/>
</dbReference>
<protein>
    <recommendedName>
        <fullName evidence="9">Transcription factor domain-containing protein</fullName>
    </recommendedName>
</protein>
<evidence type="ECO:0000256" key="2">
    <source>
        <dbReference type="ARBA" id="ARBA00022833"/>
    </source>
</evidence>
<name>A0A5N6ITD5_9EURO</name>
<evidence type="ECO:0008006" key="9">
    <source>
        <dbReference type="Google" id="ProtNLM"/>
    </source>
</evidence>
<dbReference type="AlphaFoldDB" id="A0A5N6ITD5"/>
<organism evidence="7 8">
    <name type="scientific">Aspergillus minisclerotigenes</name>
    <dbReference type="NCBI Taxonomy" id="656917"/>
    <lineage>
        <taxon>Eukaryota</taxon>
        <taxon>Fungi</taxon>
        <taxon>Dikarya</taxon>
        <taxon>Ascomycota</taxon>
        <taxon>Pezizomycotina</taxon>
        <taxon>Eurotiomycetes</taxon>
        <taxon>Eurotiomycetidae</taxon>
        <taxon>Eurotiales</taxon>
        <taxon>Aspergillaceae</taxon>
        <taxon>Aspergillus</taxon>
        <taxon>Aspergillus subgen. Circumdati</taxon>
    </lineage>
</organism>
<evidence type="ECO:0000256" key="4">
    <source>
        <dbReference type="ARBA" id="ARBA00023125"/>
    </source>
</evidence>
<dbReference type="Proteomes" id="UP000326289">
    <property type="component" value="Unassembled WGS sequence"/>
</dbReference>
<evidence type="ECO:0000256" key="1">
    <source>
        <dbReference type="ARBA" id="ARBA00022723"/>
    </source>
</evidence>
<keyword evidence="1" id="KW-0479">Metal-binding</keyword>
<keyword evidence="3" id="KW-0805">Transcription regulation</keyword>
<accession>A0A5N6ITD5</accession>
<evidence type="ECO:0000313" key="7">
    <source>
        <dbReference type="EMBL" id="KAB8269766.1"/>
    </source>
</evidence>
<dbReference type="InterPro" id="IPR051615">
    <property type="entry name" value="Transcr_Regulatory_Elem"/>
</dbReference>
<keyword evidence="6" id="KW-0539">Nucleus</keyword>
<gene>
    <name evidence="7" type="ORF">BDV30DRAFT_179607</name>
</gene>
<dbReference type="PANTHER" id="PTHR31313:SF86">
    <property type="entry name" value="ZN(2)-C6 FUNGAL-TYPE DOMAIN-CONTAINING PROTEIN"/>
    <property type="match status" value="1"/>
</dbReference>
<sequence length="193" mass="21549">MEKARSWAFVFCHCIDTVNIIPSSSPTVGRSCEICSVADQFAQARFRYLAVARQRLLPHLNFDSHQGTTPSYILPLLASYHVLVILFHCPFVAEGHLHNTPPFITINSFRACATAASAIIRLLHSYDETFSIRRAPYLISYATYVAARVIVWIADEEEEESQAHPGLRAFCLCSMITERRIGSSGAPRTSLST</sequence>
<proteinExistence type="predicted"/>
<dbReference type="PANTHER" id="PTHR31313">
    <property type="entry name" value="TY1 ENHANCER ACTIVATOR"/>
    <property type="match status" value="1"/>
</dbReference>
<reference evidence="7 8" key="1">
    <citation type="submission" date="2019-04" db="EMBL/GenBank/DDBJ databases">
        <title>Fungal friends and foes A comparative genomics study of 23 Aspergillus species from section Flavi.</title>
        <authorList>
            <consortium name="DOE Joint Genome Institute"/>
            <person name="Kjaerbolling I."/>
            <person name="Vesth T.C."/>
            <person name="Frisvad J.C."/>
            <person name="Nybo J.L."/>
            <person name="Theobald S."/>
            <person name="Kildgaard S."/>
            <person name="Petersen T.I."/>
            <person name="Kuo A."/>
            <person name="Sato A."/>
            <person name="Lyhne E.K."/>
            <person name="Kogle M.E."/>
            <person name="Wiebenga A."/>
            <person name="Kun R.S."/>
            <person name="Lubbers R.J."/>
            <person name="Makela M.R."/>
            <person name="Barry K."/>
            <person name="Chovatia M."/>
            <person name="Clum A."/>
            <person name="Daum C."/>
            <person name="Haridas S."/>
            <person name="He G."/>
            <person name="LaButti K."/>
            <person name="Lipzen A."/>
            <person name="Mondo S."/>
            <person name="Pangilinan J."/>
            <person name="Riley R."/>
            <person name="Salamov A."/>
            <person name="Simmons B.A."/>
            <person name="Magnuson J.K."/>
            <person name="Henrissat B."/>
            <person name="Mortensen U.H."/>
            <person name="Larsen T.O."/>
            <person name="De vries R.P."/>
            <person name="Grigoriev I.V."/>
            <person name="Machida M."/>
            <person name="Baker S.E."/>
            <person name="Andersen M.R."/>
        </authorList>
    </citation>
    <scope>NUCLEOTIDE SEQUENCE [LARGE SCALE GENOMIC DNA]</scope>
    <source>
        <strain evidence="7 8">CBS 117635</strain>
    </source>
</reference>
<dbReference type="CDD" id="cd12148">
    <property type="entry name" value="fungal_TF_MHR"/>
    <property type="match status" value="1"/>
</dbReference>
<dbReference type="EMBL" id="ML732841">
    <property type="protein sequence ID" value="KAB8269766.1"/>
    <property type="molecule type" value="Genomic_DNA"/>
</dbReference>
<dbReference type="GO" id="GO:0046872">
    <property type="term" value="F:metal ion binding"/>
    <property type="evidence" value="ECO:0007669"/>
    <property type="project" value="UniProtKB-KW"/>
</dbReference>
<evidence type="ECO:0000256" key="6">
    <source>
        <dbReference type="ARBA" id="ARBA00023242"/>
    </source>
</evidence>
<keyword evidence="8" id="KW-1185">Reference proteome</keyword>